<proteinExistence type="predicted"/>
<keyword evidence="2" id="KW-1185">Reference proteome</keyword>
<gene>
    <name evidence="1" type="ORF">FWK35_00021582</name>
</gene>
<keyword evidence="1" id="KW-0378">Hydrolase</keyword>
<name>A0A6G0YCG1_APHCR</name>
<sequence length="181" mass="21013">MVTKLQKARAMRKKKYQESTQSKYVVESNNSTFIEPNSINTVQEVVKKTVKRKKPKSKQLIGKLKMPLVKGRCTADKIIKWVLNYRKQNVFLLGYTIPAVVREMSCTRKCYVYSVKTLPVIRRRYLYGKSFTAKSQTVIINVTRRLVIKALVTKRFCTMVHLQILGVTVFGQNSSLLNYRQ</sequence>
<reference evidence="1 2" key="1">
    <citation type="submission" date="2019-08" db="EMBL/GenBank/DDBJ databases">
        <title>Whole genome of Aphis craccivora.</title>
        <authorList>
            <person name="Voronova N.V."/>
            <person name="Shulinski R.S."/>
            <person name="Bandarenka Y.V."/>
            <person name="Zhorov D.G."/>
            <person name="Warner D."/>
        </authorList>
    </citation>
    <scope>NUCLEOTIDE SEQUENCE [LARGE SCALE GENOMIC DNA]</scope>
    <source>
        <strain evidence="1">180601</strain>
        <tissue evidence="1">Whole Body</tissue>
    </source>
</reference>
<keyword evidence="1" id="KW-0067">ATP-binding</keyword>
<dbReference type="Proteomes" id="UP000478052">
    <property type="component" value="Unassembled WGS sequence"/>
</dbReference>
<dbReference type="AlphaFoldDB" id="A0A6G0YCG1"/>
<keyword evidence="1" id="KW-0547">Nucleotide-binding</keyword>
<protein>
    <submittedName>
        <fullName evidence="1">ATP-dependent DNA helicase</fullName>
    </submittedName>
</protein>
<comment type="caution">
    <text evidence="1">The sequence shown here is derived from an EMBL/GenBank/DDBJ whole genome shotgun (WGS) entry which is preliminary data.</text>
</comment>
<organism evidence="1 2">
    <name type="scientific">Aphis craccivora</name>
    <name type="common">Cowpea aphid</name>
    <dbReference type="NCBI Taxonomy" id="307492"/>
    <lineage>
        <taxon>Eukaryota</taxon>
        <taxon>Metazoa</taxon>
        <taxon>Ecdysozoa</taxon>
        <taxon>Arthropoda</taxon>
        <taxon>Hexapoda</taxon>
        <taxon>Insecta</taxon>
        <taxon>Pterygota</taxon>
        <taxon>Neoptera</taxon>
        <taxon>Paraneoptera</taxon>
        <taxon>Hemiptera</taxon>
        <taxon>Sternorrhyncha</taxon>
        <taxon>Aphidomorpha</taxon>
        <taxon>Aphidoidea</taxon>
        <taxon>Aphididae</taxon>
        <taxon>Aphidini</taxon>
        <taxon>Aphis</taxon>
        <taxon>Aphis</taxon>
    </lineage>
</organism>
<evidence type="ECO:0000313" key="2">
    <source>
        <dbReference type="Proteomes" id="UP000478052"/>
    </source>
</evidence>
<dbReference type="GO" id="GO:0004386">
    <property type="term" value="F:helicase activity"/>
    <property type="evidence" value="ECO:0007669"/>
    <property type="project" value="UniProtKB-KW"/>
</dbReference>
<accession>A0A6G0YCG1</accession>
<evidence type="ECO:0000313" key="1">
    <source>
        <dbReference type="EMBL" id="KAF0753045.1"/>
    </source>
</evidence>
<keyword evidence="1" id="KW-0347">Helicase</keyword>
<dbReference type="EMBL" id="VUJU01004852">
    <property type="protein sequence ID" value="KAF0753045.1"/>
    <property type="molecule type" value="Genomic_DNA"/>
</dbReference>